<evidence type="ECO:0000256" key="1">
    <source>
        <dbReference type="SAM" id="MobiDB-lite"/>
    </source>
</evidence>
<reference evidence="2 3" key="1">
    <citation type="submission" date="2014-04" db="EMBL/GenBank/DDBJ databases">
        <title>Genome evolution of avian class.</title>
        <authorList>
            <person name="Zhang G."/>
            <person name="Li C."/>
        </authorList>
    </citation>
    <scope>NUCLEOTIDE SEQUENCE [LARGE SCALE GENOMIC DNA]</scope>
    <source>
        <strain evidence="2">BGI_N300</strain>
    </source>
</reference>
<organism evidence="2 3">
    <name type="scientific">Calypte anna</name>
    <name type="common">Anna's hummingbird</name>
    <name type="synonym">Archilochus anna</name>
    <dbReference type="NCBI Taxonomy" id="9244"/>
    <lineage>
        <taxon>Eukaryota</taxon>
        <taxon>Metazoa</taxon>
        <taxon>Chordata</taxon>
        <taxon>Craniata</taxon>
        <taxon>Vertebrata</taxon>
        <taxon>Euteleostomi</taxon>
        <taxon>Archelosauria</taxon>
        <taxon>Archosauria</taxon>
        <taxon>Dinosauria</taxon>
        <taxon>Saurischia</taxon>
        <taxon>Theropoda</taxon>
        <taxon>Coelurosauria</taxon>
        <taxon>Aves</taxon>
        <taxon>Neognathae</taxon>
        <taxon>Neoaves</taxon>
        <taxon>Strisores</taxon>
        <taxon>Apodiformes</taxon>
        <taxon>Trochilidae</taxon>
        <taxon>Calypte</taxon>
    </lineage>
</organism>
<dbReference type="PANTHER" id="PTHR35444">
    <property type="entry name" value="RIKEN CDNA 1700001C19 GENE"/>
    <property type="match status" value="1"/>
</dbReference>
<feature type="non-terminal residue" evidence="2">
    <location>
        <position position="1"/>
    </location>
</feature>
<dbReference type="Proteomes" id="UP000054308">
    <property type="component" value="Unassembled WGS sequence"/>
</dbReference>
<dbReference type="Pfam" id="PF22581">
    <property type="entry name" value="CIMIP3"/>
    <property type="match status" value="1"/>
</dbReference>
<evidence type="ECO:0000313" key="3">
    <source>
        <dbReference type="Proteomes" id="UP000054308"/>
    </source>
</evidence>
<dbReference type="AlphaFoldDB" id="A0A091IFC7"/>
<feature type="non-terminal residue" evidence="2">
    <location>
        <position position="95"/>
    </location>
</feature>
<accession>A0A091IFC7</accession>
<name>A0A091IFC7_CALAN</name>
<sequence>EKQEMQEASQVPPAPDTQKSPAQRQPLENHFVPFVARAGGQDPDSFRFLFYRPNYSNSYSPFYTSQKPTCGYLYSRSTDHTRKVLDVPSANVMAW</sequence>
<protein>
    <submittedName>
        <fullName evidence="2">Uncharacterized protein</fullName>
    </submittedName>
</protein>
<dbReference type="EMBL" id="KL217743">
    <property type="protein sequence ID" value="KFO98400.1"/>
    <property type="molecule type" value="Genomic_DNA"/>
</dbReference>
<gene>
    <name evidence="2" type="ORF">N300_10486</name>
</gene>
<feature type="region of interest" description="Disordered" evidence="1">
    <location>
        <begin position="1"/>
        <end position="29"/>
    </location>
</feature>
<evidence type="ECO:0000313" key="2">
    <source>
        <dbReference type="EMBL" id="KFO98400.1"/>
    </source>
</evidence>
<keyword evidence="3" id="KW-1185">Reference proteome</keyword>
<dbReference type="InterPro" id="IPR054446">
    <property type="entry name" value="CIMIP3-like"/>
</dbReference>
<dbReference type="PANTHER" id="PTHR35444:SF1">
    <property type="entry name" value="RIKEN CDNA 1700001C19 GENE"/>
    <property type="match status" value="1"/>
</dbReference>
<proteinExistence type="predicted"/>